<evidence type="ECO:0000313" key="3">
    <source>
        <dbReference type="EMBL" id="SDR03641.1"/>
    </source>
</evidence>
<evidence type="ECO:0000256" key="1">
    <source>
        <dbReference type="SAM" id="MobiDB-lite"/>
    </source>
</evidence>
<name>A0A1H1FRX1_9ACTN</name>
<dbReference type="InterPro" id="IPR002881">
    <property type="entry name" value="DUF58"/>
</dbReference>
<evidence type="ECO:0000259" key="2">
    <source>
        <dbReference type="Pfam" id="PF01882"/>
    </source>
</evidence>
<keyword evidence="4" id="KW-1185">Reference proteome</keyword>
<evidence type="ECO:0000313" key="4">
    <source>
        <dbReference type="Proteomes" id="UP000217103"/>
    </source>
</evidence>
<feature type="domain" description="DUF58" evidence="2">
    <location>
        <begin position="42"/>
        <end position="259"/>
    </location>
</feature>
<dbReference type="InterPro" id="IPR036465">
    <property type="entry name" value="vWFA_dom_sf"/>
</dbReference>
<dbReference type="AlphaFoldDB" id="A0A1H1FRX1"/>
<dbReference type="STRING" id="35622.SAMN04489764_3142"/>
<dbReference type="RefSeq" id="WP_093259704.1">
    <property type="nucleotide sequence ID" value="NZ_FNKK01000002.1"/>
</dbReference>
<proteinExistence type="predicted"/>
<reference evidence="3 4" key="1">
    <citation type="submission" date="2016-10" db="EMBL/GenBank/DDBJ databases">
        <authorList>
            <person name="de Groot N.N."/>
        </authorList>
    </citation>
    <scope>NUCLEOTIDE SEQUENCE [LARGE SCALE GENOMIC DNA]</scope>
    <source>
        <strain evidence="3 4">DSM 43794</strain>
    </source>
</reference>
<feature type="compositionally biased region" description="Basic and acidic residues" evidence="1">
    <location>
        <begin position="41"/>
        <end position="50"/>
    </location>
</feature>
<feature type="region of interest" description="Disordered" evidence="1">
    <location>
        <begin position="296"/>
        <end position="327"/>
    </location>
</feature>
<feature type="region of interest" description="Disordered" evidence="1">
    <location>
        <begin position="29"/>
        <end position="50"/>
    </location>
</feature>
<accession>A0A1H1FRX1</accession>
<sequence length="327" mass="36036">MRHLISEPALRRLELTITRRLDGLLQGEYRGLAPGPGSEPAEARPYEPGDDVRRMDWNVTARSMEPHVRDLIADRELETWVLLDASASMDFGTARMEKRELALAAVAAVGFLTERTGNRIGAYILHGDGVRRLPARTGRAHLMALLHLMFALPRSAAGAPVRPLGAHAEMLARTRRRRGLVVVVSDFLEDPSSWERPLRNLTLRHQVLAVEVIDPRELDLPDVGILTVIDPETGRRREVPTADARLRRRYAEAAAAQRDAIEAALRRTGAAHLRLRTDRDWVKDLVRHLLAQRRLAAAAPTTPSGGGPRIVPGPQPRTTPGQGGGAA</sequence>
<dbReference type="EMBL" id="FNKK01000002">
    <property type="protein sequence ID" value="SDR03641.1"/>
    <property type="molecule type" value="Genomic_DNA"/>
</dbReference>
<dbReference type="PANTHER" id="PTHR33608:SF6">
    <property type="entry name" value="BLL2464 PROTEIN"/>
    <property type="match status" value="1"/>
</dbReference>
<organism evidence="3 4">
    <name type="scientific">Thermostaphylospora chromogena</name>
    <dbReference type="NCBI Taxonomy" id="35622"/>
    <lineage>
        <taxon>Bacteria</taxon>
        <taxon>Bacillati</taxon>
        <taxon>Actinomycetota</taxon>
        <taxon>Actinomycetes</taxon>
        <taxon>Streptosporangiales</taxon>
        <taxon>Thermomonosporaceae</taxon>
        <taxon>Thermostaphylospora</taxon>
    </lineage>
</organism>
<dbReference type="OrthoDB" id="9776116at2"/>
<dbReference type="PANTHER" id="PTHR33608">
    <property type="entry name" value="BLL2464 PROTEIN"/>
    <property type="match status" value="1"/>
</dbReference>
<dbReference type="Proteomes" id="UP000217103">
    <property type="component" value="Unassembled WGS sequence"/>
</dbReference>
<gene>
    <name evidence="3" type="ORF">SAMN04489764_3142</name>
</gene>
<dbReference type="Pfam" id="PF01882">
    <property type="entry name" value="DUF58"/>
    <property type="match status" value="1"/>
</dbReference>
<protein>
    <recommendedName>
        <fullName evidence="2">DUF58 domain-containing protein</fullName>
    </recommendedName>
</protein>
<dbReference type="SUPFAM" id="SSF53300">
    <property type="entry name" value="vWA-like"/>
    <property type="match status" value="1"/>
</dbReference>